<accession>A0A8I1AT55</accession>
<comment type="caution">
    <text evidence="1">The sequence shown here is derived from an EMBL/GenBank/DDBJ whole genome shotgun (WGS) entry which is preliminary data.</text>
</comment>
<name>A0A8I1AT55_BURCE</name>
<dbReference type="RefSeq" id="WP_176132006.1">
    <property type="nucleotide sequence ID" value="NZ_CADDZZ010000062.1"/>
</dbReference>
<dbReference type="EMBL" id="JAEDXG010000082">
    <property type="protein sequence ID" value="MBH9702598.1"/>
    <property type="molecule type" value="Genomic_DNA"/>
</dbReference>
<proteinExistence type="predicted"/>
<evidence type="ECO:0000313" key="1">
    <source>
        <dbReference type="EMBL" id="MBH9702598.1"/>
    </source>
</evidence>
<protein>
    <submittedName>
        <fullName evidence="1">Uncharacterized protein</fullName>
    </submittedName>
</protein>
<dbReference type="AlphaFoldDB" id="A0A8I1AT55"/>
<reference evidence="1" key="1">
    <citation type="submission" date="2020-12" db="EMBL/GenBank/DDBJ databases">
        <title>Burkholderia cepacia complex in Mexico.</title>
        <authorList>
            <person name="Estrada P."/>
        </authorList>
    </citation>
    <scope>NUCLEOTIDE SEQUENCE</scope>
    <source>
        <strain evidence="1">871</strain>
    </source>
</reference>
<sequence length="55" mass="6478">MPTSNRIDREALYEQAWSIPMIELGKEFGVFRPTIKWACKQLQIPLPLRYIQDGQ</sequence>
<gene>
    <name evidence="1" type="ORF">JAO13_39855</name>
</gene>
<evidence type="ECO:0000313" key="2">
    <source>
        <dbReference type="Proteomes" id="UP000645612"/>
    </source>
</evidence>
<dbReference type="Proteomes" id="UP000645612">
    <property type="component" value="Unassembled WGS sequence"/>
</dbReference>
<organism evidence="1 2">
    <name type="scientific">Burkholderia cepacia</name>
    <name type="common">Pseudomonas cepacia</name>
    <dbReference type="NCBI Taxonomy" id="292"/>
    <lineage>
        <taxon>Bacteria</taxon>
        <taxon>Pseudomonadati</taxon>
        <taxon>Pseudomonadota</taxon>
        <taxon>Betaproteobacteria</taxon>
        <taxon>Burkholderiales</taxon>
        <taxon>Burkholderiaceae</taxon>
        <taxon>Burkholderia</taxon>
        <taxon>Burkholderia cepacia complex</taxon>
    </lineage>
</organism>